<name>A0A3Q0J313_DIACI</name>
<dbReference type="InterPro" id="IPR000146">
    <property type="entry name" value="FBPase_class-1"/>
</dbReference>
<comment type="pathway">
    <text evidence="3">Carbohydrate biosynthesis; gluconeogenesis.</text>
</comment>
<dbReference type="Proteomes" id="UP000079169">
    <property type="component" value="Unplaced"/>
</dbReference>
<dbReference type="PIRSF" id="PIRSF000904">
    <property type="entry name" value="FBPtase_SBPase"/>
    <property type="match status" value="1"/>
</dbReference>
<dbReference type="InterPro" id="IPR028343">
    <property type="entry name" value="FBPtase"/>
</dbReference>
<evidence type="ECO:0000256" key="9">
    <source>
        <dbReference type="ARBA" id="ARBA00022842"/>
    </source>
</evidence>
<feature type="domain" description="Fructose-1-6-bisphosphatase class I N-terminal" evidence="13">
    <location>
        <begin position="12"/>
        <end position="204"/>
    </location>
</feature>
<dbReference type="PROSITE" id="PS00124">
    <property type="entry name" value="FBPASE"/>
    <property type="match status" value="1"/>
</dbReference>
<feature type="domain" description="Fructose-1-6-bisphosphatase class 1 C-terminal" evidence="14">
    <location>
        <begin position="210"/>
        <end position="338"/>
    </location>
</feature>
<dbReference type="STRING" id="121845.A0A3Q0J313"/>
<reference evidence="16" key="1">
    <citation type="submission" date="2025-08" db="UniProtKB">
        <authorList>
            <consortium name="RefSeq"/>
        </authorList>
    </citation>
    <scope>IDENTIFICATION</scope>
</reference>
<dbReference type="HAMAP" id="MF_01855">
    <property type="entry name" value="FBPase_class1"/>
    <property type="match status" value="1"/>
</dbReference>
<dbReference type="PIRSF" id="PIRSF500210">
    <property type="entry name" value="FBPtase"/>
    <property type="match status" value="1"/>
</dbReference>
<dbReference type="GO" id="GO:0006094">
    <property type="term" value="P:gluconeogenesis"/>
    <property type="evidence" value="ECO:0007669"/>
    <property type="project" value="UniProtKB-UniPathway"/>
</dbReference>
<dbReference type="GO" id="GO:0006000">
    <property type="term" value="P:fructose metabolic process"/>
    <property type="evidence" value="ECO:0007669"/>
    <property type="project" value="TreeGrafter"/>
</dbReference>
<dbReference type="GO" id="GO:0046872">
    <property type="term" value="F:metal ion binding"/>
    <property type="evidence" value="ECO:0007669"/>
    <property type="project" value="UniProtKB-KW"/>
</dbReference>
<dbReference type="GO" id="GO:0042132">
    <property type="term" value="F:fructose 1,6-bisphosphate 1-phosphatase activity"/>
    <property type="evidence" value="ECO:0007669"/>
    <property type="project" value="UniProtKB-EC"/>
</dbReference>
<evidence type="ECO:0000313" key="15">
    <source>
        <dbReference type="Proteomes" id="UP000079169"/>
    </source>
</evidence>
<dbReference type="SUPFAM" id="SSF56655">
    <property type="entry name" value="Carbohydrate phosphatase"/>
    <property type="match status" value="1"/>
</dbReference>
<dbReference type="GO" id="GO:0030388">
    <property type="term" value="P:fructose 1,6-bisphosphate metabolic process"/>
    <property type="evidence" value="ECO:0007669"/>
    <property type="project" value="TreeGrafter"/>
</dbReference>
<dbReference type="AlphaFoldDB" id="A0A3Q0J313"/>
<evidence type="ECO:0000256" key="10">
    <source>
        <dbReference type="ARBA" id="ARBA00023277"/>
    </source>
</evidence>
<dbReference type="PANTHER" id="PTHR11556:SF1">
    <property type="entry name" value="FRUCTOSE-BISPHOSPHATASE"/>
    <property type="match status" value="1"/>
</dbReference>
<evidence type="ECO:0000259" key="14">
    <source>
        <dbReference type="Pfam" id="PF18913"/>
    </source>
</evidence>
<evidence type="ECO:0000313" key="16">
    <source>
        <dbReference type="RefSeq" id="XP_026682874.1"/>
    </source>
</evidence>
<keyword evidence="7" id="KW-0479">Metal-binding</keyword>
<evidence type="ECO:0000256" key="5">
    <source>
        <dbReference type="ARBA" id="ARBA00011881"/>
    </source>
</evidence>
<dbReference type="GeneID" id="103514004"/>
<keyword evidence="10 12" id="KW-0119">Carbohydrate metabolism</keyword>
<accession>A0A3Q0J313</accession>
<dbReference type="OMA" id="YIPENCP"/>
<sequence>MSSSNPIDTNCMTLTRFVLEQQKHIPNATGELTQLLVSIQTAVKAISSAVRKAGIAHLYGIAGNVNVQGEEVKKLDVLSNELFVNMLTSSYSTCLLVSEENETALEVRTVKVCPHIVRPAVGRRVNLCCQGIGSHTNCRFFFSHSRKQTPGPVTPNDALQKGNEMVAGGYALYGSATMVVLSVGKGQGVHGFMLDPAIGEFVLSDYNIRVPSRGKIYSINEGYTSLWAPAIREYVDSKKCPASGKPYGARYIGSMVADVHRTLKYGGIFMYPATQDAPKGKLRLLYEGNPMAYIVQEAGGLASNGEISILDVQPTSIHQRSPIFLGSKEDVEELLAVMKKHEGK</sequence>
<dbReference type="EC" id="3.1.3.11" evidence="6"/>
<evidence type="ECO:0000256" key="11">
    <source>
        <dbReference type="ARBA" id="ARBA00032973"/>
    </source>
</evidence>
<evidence type="ECO:0000256" key="1">
    <source>
        <dbReference type="ARBA" id="ARBA00001273"/>
    </source>
</evidence>
<dbReference type="InterPro" id="IPR020548">
    <property type="entry name" value="Fructose_bisphosphatase_AS"/>
</dbReference>
<dbReference type="UniPathway" id="UPA00138"/>
<evidence type="ECO:0000256" key="6">
    <source>
        <dbReference type="ARBA" id="ARBA00013093"/>
    </source>
</evidence>
<protein>
    <recommendedName>
        <fullName evidence="6">fructose-bisphosphatase</fullName>
        <ecNumber evidence="6">3.1.3.11</ecNumber>
    </recommendedName>
    <alternativeName>
        <fullName evidence="11">D-fructose-1,6-bisphosphate 1-phosphohydrolase</fullName>
    </alternativeName>
</protein>
<evidence type="ECO:0000256" key="3">
    <source>
        <dbReference type="ARBA" id="ARBA00004742"/>
    </source>
</evidence>
<dbReference type="CDD" id="cd00354">
    <property type="entry name" value="FBPase"/>
    <property type="match status" value="1"/>
</dbReference>
<dbReference type="InterPro" id="IPR033391">
    <property type="entry name" value="FBPase_N"/>
</dbReference>
<keyword evidence="15" id="KW-1185">Reference proteome</keyword>
<dbReference type="GO" id="GO:0005986">
    <property type="term" value="P:sucrose biosynthetic process"/>
    <property type="evidence" value="ECO:0007669"/>
    <property type="project" value="TreeGrafter"/>
</dbReference>
<dbReference type="PaxDb" id="121845-A0A3Q0J313"/>
<gene>
    <name evidence="16" type="primary">LOC103514004</name>
</gene>
<proteinExistence type="inferred from homology"/>
<dbReference type="Gene3D" id="3.30.540.10">
    <property type="entry name" value="Fructose-1,6-Bisphosphatase, subunit A, domain 1"/>
    <property type="match status" value="1"/>
</dbReference>
<comment type="subunit">
    <text evidence="5">Homotetramer.</text>
</comment>
<comment type="catalytic activity">
    <reaction evidence="1">
        <text>beta-D-fructose 1,6-bisphosphate + H2O = beta-D-fructose 6-phosphate + phosphate</text>
        <dbReference type="Rhea" id="RHEA:11064"/>
        <dbReference type="ChEBI" id="CHEBI:15377"/>
        <dbReference type="ChEBI" id="CHEBI:32966"/>
        <dbReference type="ChEBI" id="CHEBI:43474"/>
        <dbReference type="ChEBI" id="CHEBI:57634"/>
        <dbReference type="EC" id="3.1.3.11"/>
    </reaction>
</comment>
<dbReference type="Pfam" id="PF18913">
    <property type="entry name" value="FBPase_C"/>
    <property type="match status" value="1"/>
</dbReference>
<dbReference type="Gene3D" id="3.40.190.80">
    <property type="match status" value="1"/>
</dbReference>
<dbReference type="GO" id="GO:0005829">
    <property type="term" value="C:cytosol"/>
    <property type="evidence" value="ECO:0007669"/>
    <property type="project" value="TreeGrafter"/>
</dbReference>
<dbReference type="FunFam" id="3.40.190.80:FF:000001">
    <property type="entry name" value="Fructose-1,6-bisphosphatase class 1"/>
    <property type="match status" value="1"/>
</dbReference>
<evidence type="ECO:0000256" key="4">
    <source>
        <dbReference type="ARBA" id="ARBA00010941"/>
    </source>
</evidence>
<comment type="similarity">
    <text evidence="4 12">Belongs to the FBPase class 1 family.</text>
</comment>
<dbReference type="InterPro" id="IPR044015">
    <property type="entry name" value="FBPase_C_dom"/>
</dbReference>
<keyword evidence="8 12" id="KW-0378">Hydrolase</keyword>
<evidence type="ECO:0000256" key="12">
    <source>
        <dbReference type="RuleBase" id="RU000508"/>
    </source>
</evidence>
<evidence type="ECO:0000256" key="2">
    <source>
        <dbReference type="ARBA" id="ARBA00001946"/>
    </source>
</evidence>
<organism evidence="15 16">
    <name type="scientific">Diaphorina citri</name>
    <name type="common">Asian citrus psyllid</name>
    <dbReference type="NCBI Taxonomy" id="121845"/>
    <lineage>
        <taxon>Eukaryota</taxon>
        <taxon>Metazoa</taxon>
        <taxon>Ecdysozoa</taxon>
        <taxon>Arthropoda</taxon>
        <taxon>Hexapoda</taxon>
        <taxon>Insecta</taxon>
        <taxon>Pterygota</taxon>
        <taxon>Neoptera</taxon>
        <taxon>Paraneoptera</taxon>
        <taxon>Hemiptera</taxon>
        <taxon>Sternorrhyncha</taxon>
        <taxon>Psylloidea</taxon>
        <taxon>Psyllidae</taxon>
        <taxon>Diaphorininae</taxon>
        <taxon>Diaphorina</taxon>
    </lineage>
</organism>
<evidence type="ECO:0000256" key="8">
    <source>
        <dbReference type="ARBA" id="ARBA00022801"/>
    </source>
</evidence>
<comment type="cofactor">
    <cofactor evidence="2">
        <name>Mg(2+)</name>
        <dbReference type="ChEBI" id="CHEBI:18420"/>
    </cofactor>
</comment>
<dbReference type="KEGG" id="dci:103514004"/>
<dbReference type="PANTHER" id="PTHR11556">
    <property type="entry name" value="FRUCTOSE-1,6-BISPHOSPHATASE-RELATED"/>
    <property type="match status" value="1"/>
</dbReference>
<dbReference type="GO" id="GO:0006002">
    <property type="term" value="P:fructose 6-phosphate metabolic process"/>
    <property type="evidence" value="ECO:0007669"/>
    <property type="project" value="TreeGrafter"/>
</dbReference>
<evidence type="ECO:0000256" key="7">
    <source>
        <dbReference type="ARBA" id="ARBA00022723"/>
    </source>
</evidence>
<keyword evidence="9" id="KW-0460">Magnesium</keyword>
<evidence type="ECO:0000259" key="13">
    <source>
        <dbReference type="Pfam" id="PF00316"/>
    </source>
</evidence>
<dbReference type="Pfam" id="PF00316">
    <property type="entry name" value="FBPase"/>
    <property type="match status" value="1"/>
</dbReference>
<dbReference type="PRINTS" id="PR00115">
    <property type="entry name" value="F16BPHPHTASE"/>
</dbReference>
<dbReference type="RefSeq" id="XP_026682874.1">
    <property type="nucleotide sequence ID" value="XM_026827073.1"/>
</dbReference>